<keyword evidence="3" id="KW-1185">Reference proteome</keyword>
<gene>
    <name evidence="2" type="ORF">ACFPN9_26835</name>
</gene>
<evidence type="ECO:0000313" key="2">
    <source>
        <dbReference type="EMBL" id="MFC5508855.1"/>
    </source>
</evidence>
<proteinExistence type="predicted"/>
<name>A0ABW0P8S4_9HYPH</name>
<dbReference type="EMBL" id="JBHSLU010000126">
    <property type="protein sequence ID" value="MFC5508855.1"/>
    <property type="molecule type" value="Genomic_DNA"/>
</dbReference>
<sequence>MRAMIDERLGGVAAVGPYGAEGPLGSHDQDRIETSTTTAHP</sequence>
<dbReference type="Proteomes" id="UP001596060">
    <property type="component" value="Unassembled WGS sequence"/>
</dbReference>
<accession>A0ABW0P8S4</accession>
<feature type="region of interest" description="Disordered" evidence="1">
    <location>
        <begin position="13"/>
        <end position="41"/>
    </location>
</feature>
<comment type="caution">
    <text evidence="2">The sequence shown here is derived from an EMBL/GenBank/DDBJ whole genome shotgun (WGS) entry which is preliminary data.</text>
</comment>
<reference evidence="3" key="1">
    <citation type="journal article" date="2019" name="Int. J. Syst. Evol. Microbiol.">
        <title>The Global Catalogue of Microorganisms (GCM) 10K type strain sequencing project: providing services to taxonomists for standard genome sequencing and annotation.</title>
        <authorList>
            <consortium name="The Broad Institute Genomics Platform"/>
            <consortium name="The Broad Institute Genome Sequencing Center for Infectious Disease"/>
            <person name="Wu L."/>
            <person name="Ma J."/>
        </authorList>
    </citation>
    <scope>NUCLEOTIDE SEQUENCE [LARGE SCALE GENOMIC DNA]</scope>
    <source>
        <strain evidence="3">CCUG 43117</strain>
    </source>
</reference>
<evidence type="ECO:0000313" key="3">
    <source>
        <dbReference type="Proteomes" id="UP001596060"/>
    </source>
</evidence>
<evidence type="ECO:0000256" key="1">
    <source>
        <dbReference type="SAM" id="MobiDB-lite"/>
    </source>
</evidence>
<organism evidence="2 3">
    <name type="scientific">Bosea massiliensis</name>
    <dbReference type="NCBI Taxonomy" id="151419"/>
    <lineage>
        <taxon>Bacteria</taxon>
        <taxon>Pseudomonadati</taxon>
        <taxon>Pseudomonadota</taxon>
        <taxon>Alphaproteobacteria</taxon>
        <taxon>Hyphomicrobiales</taxon>
        <taxon>Boseaceae</taxon>
        <taxon>Bosea</taxon>
    </lineage>
</organism>
<dbReference type="RefSeq" id="WP_377817927.1">
    <property type="nucleotide sequence ID" value="NZ_JBHSLU010000126.1"/>
</dbReference>
<protein>
    <submittedName>
        <fullName evidence="2">Uncharacterized protein</fullName>
    </submittedName>
</protein>